<dbReference type="InterPro" id="IPR036864">
    <property type="entry name" value="Zn2-C6_fun-type_DNA-bd_sf"/>
</dbReference>
<protein>
    <recommendedName>
        <fullName evidence="2">Zn(2)-C6 fungal-type domain-containing protein</fullName>
    </recommendedName>
</protein>
<dbReference type="GO" id="GO:0000981">
    <property type="term" value="F:DNA-binding transcription factor activity, RNA polymerase II-specific"/>
    <property type="evidence" value="ECO:0007669"/>
    <property type="project" value="InterPro"/>
</dbReference>
<comment type="caution">
    <text evidence="3">The sequence shown here is derived from an EMBL/GenBank/DDBJ whole genome shotgun (WGS) entry which is preliminary data.</text>
</comment>
<accession>A0A1L7TLD0</accession>
<organism evidence="3 4">
    <name type="scientific">Fusarium mangiferae</name>
    <name type="common">Mango malformation disease fungus</name>
    <dbReference type="NCBI Taxonomy" id="192010"/>
    <lineage>
        <taxon>Eukaryota</taxon>
        <taxon>Fungi</taxon>
        <taxon>Dikarya</taxon>
        <taxon>Ascomycota</taxon>
        <taxon>Pezizomycotina</taxon>
        <taxon>Sordariomycetes</taxon>
        <taxon>Hypocreomycetidae</taxon>
        <taxon>Hypocreales</taxon>
        <taxon>Nectriaceae</taxon>
        <taxon>Fusarium</taxon>
        <taxon>Fusarium fujikuroi species complex</taxon>
    </lineage>
</organism>
<dbReference type="AlphaFoldDB" id="A0A1L7TLD0"/>
<feature type="domain" description="Zn(2)-C6 fungal-type" evidence="2">
    <location>
        <begin position="9"/>
        <end position="38"/>
    </location>
</feature>
<gene>
    <name evidence="3" type="ORF">FMAN_02236</name>
</gene>
<dbReference type="InterPro" id="IPR001138">
    <property type="entry name" value="Zn2Cys6_DnaBD"/>
</dbReference>
<keyword evidence="1" id="KW-0539">Nucleus</keyword>
<sequence length="481" mass="54279">MPGVPRSRGCNSCLKQKKKCDQVKPACSRCARLGVPCVGSGEQKYVFKPVSFTKPFKTSFSKPRKRETSSQVSVLHKPQNSFSLLQAKLVAGLESTDFRYGLNCYGDFLEHIPSRLGHSHALDVSVDLIMSVLPYHYTHEIPSQVEAKYSSCLKVLRGLQDKKGTQLNFEDMASFQIMTICQSWLGQADNESRSHGQILACFMDTVARKGWGSIFELKLLERSLIALFFEALVDTRIDLEQHVNDLSSQSRQNAYDYNQDPHVQSFQAQRLLRIPRLLHEPFRYVQEIKTAYRELRDDHARIQHGIDSVREQRDPSENLHCRKKLVHKLQVTEAILLTAALALNGILRAAYPDEGVLLLEASTLANELIILAKAVYNLRPLGASFIPPCLAAVWATASALEAQNNEIEGLLAEYQLDYVRIKWMDQAVLLKELNGTLLGRLSESTSRDKVKKSENHGDLEMLMVHYKAVFGSFGSYFFPSS</sequence>
<dbReference type="PANTHER" id="PTHR38111:SF11">
    <property type="entry name" value="TRANSCRIPTION FACTOR DOMAIN-CONTAINING PROTEIN-RELATED"/>
    <property type="match status" value="1"/>
</dbReference>
<dbReference type="PANTHER" id="PTHR38111">
    <property type="entry name" value="ZN(2)-C6 FUNGAL-TYPE DOMAIN-CONTAINING PROTEIN-RELATED"/>
    <property type="match status" value="1"/>
</dbReference>
<dbReference type="Pfam" id="PF00172">
    <property type="entry name" value="Zn_clus"/>
    <property type="match status" value="1"/>
</dbReference>
<dbReference type="EMBL" id="FCQH01000010">
    <property type="protein sequence ID" value="CVK99394.1"/>
    <property type="molecule type" value="Genomic_DNA"/>
</dbReference>
<proteinExistence type="predicted"/>
<evidence type="ECO:0000313" key="4">
    <source>
        <dbReference type="Proteomes" id="UP000184255"/>
    </source>
</evidence>
<dbReference type="GO" id="GO:0008270">
    <property type="term" value="F:zinc ion binding"/>
    <property type="evidence" value="ECO:0007669"/>
    <property type="project" value="InterPro"/>
</dbReference>
<dbReference type="Proteomes" id="UP000184255">
    <property type="component" value="Unassembled WGS sequence"/>
</dbReference>
<keyword evidence="4" id="KW-1185">Reference proteome</keyword>
<evidence type="ECO:0000313" key="3">
    <source>
        <dbReference type="EMBL" id="CVK99394.1"/>
    </source>
</evidence>
<name>A0A1L7TLD0_FUSMA</name>
<dbReference type="GeneID" id="65081508"/>
<dbReference type="SUPFAM" id="SSF57701">
    <property type="entry name" value="Zn2/Cys6 DNA-binding domain"/>
    <property type="match status" value="1"/>
</dbReference>
<dbReference type="CDD" id="cd00067">
    <property type="entry name" value="GAL4"/>
    <property type="match status" value="1"/>
</dbReference>
<reference evidence="4" key="1">
    <citation type="journal article" date="2016" name="Genome Biol. Evol.">
        <title>Comparative 'omics' of the Fusarium fujikuroi species complex highlights differences in genetic potential and metabolite synthesis.</title>
        <authorList>
            <person name="Niehaus E.-M."/>
            <person name="Muensterkoetter M."/>
            <person name="Proctor R.H."/>
            <person name="Brown D.W."/>
            <person name="Sharon A."/>
            <person name="Idan Y."/>
            <person name="Oren-Young L."/>
            <person name="Sieber C.M."/>
            <person name="Novak O."/>
            <person name="Pencik A."/>
            <person name="Tarkowska D."/>
            <person name="Hromadova K."/>
            <person name="Freeman S."/>
            <person name="Maymon M."/>
            <person name="Elazar M."/>
            <person name="Youssef S.A."/>
            <person name="El-Shabrawy E.S.M."/>
            <person name="Shalaby A.B.A."/>
            <person name="Houterman P."/>
            <person name="Brock N.L."/>
            <person name="Burkhardt I."/>
            <person name="Tsavkelova E.A."/>
            <person name="Dickschat J.S."/>
            <person name="Galuszka P."/>
            <person name="Gueldener U."/>
            <person name="Tudzynski B."/>
        </authorList>
    </citation>
    <scope>NUCLEOTIDE SEQUENCE [LARGE SCALE GENOMIC DNA]</scope>
    <source>
        <strain evidence="4">MRC7560</strain>
    </source>
</reference>
<dbReference type="SMART" id="SM00066">
    <property type="entry name" value="GAL4"/>
    <property type="match status" value="1"/>
</dbReference>
<dbReference type="Gene3D" id="4.10.240.10">
    <property type="entry name" value="Zn(2)-C6 fungal-type DNA-binding domain"/>
    <property type="match status" value="1"/>
</dbReference>
<evidence type="ECO:0000256" key="1">
    <source>
        <dbReference type="ARBA" id="ARBA00023242"/>
    </source>
</evidence>
<dbReference type="InterPro" id="IPR053178">
    <property type="entry name" value="Osmoadaptation_assoc"/>
</dbReference>
<dbReference type="VEuPathDB" id="FungiDB:FMAN_02236"/>
<evidence type="ECO:0000259" key="2">
    <source>
        <dbReference type="PROSITE" id="PS50048"/>
    </source>
</evidence>
<dbReference type="RefSeq" id="XP_041685718.1">
    <property type="nucleotide sequence ID" value="XM_041835567.1"/>
</dbReference>
<dbReference type="PROSITE" id="PS50048">
    <property type="entry name" value="ZN2_CY6_FUNGAL_2"/>
    <property type="match status" value="1"/>
</dbReference>